<reference evidence="1 2" key="1">
    <citation type="journal article" date="2024" name="BMC Genomics">
        <title>Genome assembly of redclaw crayfish (Cherax quadricarinatus) provides insights into its immune adaptation and hypoxia tolerance.</title>
        <authorList>
            <person name="Liu Z."/>
            <person name="Zheng J."/>
            <person name="Li H."/>
            <person name="Fang K."/>
            <person name="Wang S."/>
            <person name="He J."/>
            <person name="Zhou D."/>
            <person name="Weng S."/>
            <person name="Chi M."/>
            <person name="Gu Z."/>
            <person name="He J."/>
            <person name="Li F."/>
            <person name="Wang M."/>
        </authorList>
    </citation>
    <scope>NUCLEOTIDE SEQUENCE [LARGE SCALE GENOMIC DNA]</scope>
    <source>
        <strain evidence="1">ZL_2023a</strain>
    </source>
</reference>
<dbReference type="GO" id="GO:0006890">
    <property type="term" value="P:retrograde vesicle-mediated transport, Golgi to endoplasmic reticulum"/>
    <property type="evidence" value="ECO:0007669"/>
    <property type="project" value="TreeGrafter"/>
</dbReference>
<organism evidence="1 2">
    <name type="scientific">Cherax quadricarinatus</name>
    <name type="common">Australian red claw crayfish</name>
    <dbReference type="NCBI Taxonomy" id="27406"/>
    <lineage>
        <taxon>Eukaryota</taxon>
        <taxon>Metazoa</taxon>
        <taxon>Ecdysozoa</taxon>
        <taxon>Arthropoda</taxon>
        <taxon>Crustacea</taxon>
        <taxon>Multicrustacea</taxon>
        <taxon>Malacostraca</taxon>
        <taxon>Eumalacostraca</taxon>
        <taxon>Eucarida</taxon>
        <taxon>Decapoda</taxon>
        <taxon>Pleocyemata</taxon>
        <taxon>Astacidea</taxon>
        <taxon>Parastacoidea</taxon>
        <taxon>Parastacidae</taxon>
        <taxon>Cherax</taxon>
    </lineage>
</organism>
<evidence type="ECO:0000313" key="2">
    <source>
        <dbReference type="Proteomes" id="UP001445076"/>
    </source>
</evidence>
<comment type="caution">
    <text evidence="1">The sequence shown here is derived from an EMBL/GenBank/DDBJ whole genome shotgun (WGS) entry which is preliminary data.</text>
</comment>
<feature type="non-terminal residue" evidence="1">
    <location>
        <position position="170"/>
    </location>
</feature>
<dbReference type="GO" id="GO:0005886">
    <property type="term" value="C:plasma membrane"/>
    <property type="evidence" value="ECO:0007669"/>
    <property type="project" value="TreeGrafter"/>
</dbReference>
<feature type="non-terminal residue" evidence="1">
    <location>
        <position position="1"/>
    </location>
</feature>
<name>A0AAW0VP50_CHEQU</name>
<dbReference type="GO" id="GO:0005768">
    <property type="term" value="C:endosome"/>
    <property type="evidence" value="ECO:0007669"/>
    <property type="project" value="TreeGrafter"/>
</dbReference>
<keyword evidence="2" id="KW-1185">Reference proteome</keyword>
<dbReference type="EMBL" id="JARKIK010004603">
    <property type="protein sequence ID" value="KAK8718683.1"/>
    <property type="molecule type" value="Genomic_DNA"/>
</dbReference>
<dbReference type="Gene3D" id="3.40.1110.10">
    <property type="entry name" value="Calcium-transporting ATPase, cytoplasmic domain N"/>
    <property type="match status" value="1"/>
</dbReference>
<dbReference type="PANTHER" id="PTHR24092:SF5">
    <property type="entry name" value="PHOSPHOLIPID-TRANSPORTING ATPASE"/>
    <property type="match status" value="1"/>
</dbReference>
<dbReference type="GO" id="GO:0006897">
    <property type="term" value="P:endocytosis"/>
    <property type="evidence" value="ECO:0007669"/>
    <property type="project" value="TreeGrafter"/>
</dbReference>
<dbReference type="InterPro" id="IPR023299">
    <property type="entry name" value="ATPase_P-typ_cyto_dom_N"/>
</dbReference>
<dbReference type="GO" id="GO:0140326">
    <property type="term" value="F:ATPase-coupled intramembrane lipid transporter activity"/>
    <property type="evidence" value="ECO:0007669"/>
    <property type="project" value="TreeGrafter"/>
</dbReference>
<dbReference type="PANTHER" id="PTHR24092">
    <property type="entry name" value="PROBABLE PHOSPHOLIPID-TRANSPORTING ATPASE"/>
    <property type="match status" value="1"/>
</dbReference>
<dbReference type="GO" id="GO:0005802">
    <property type="term" value="C:trans-Golgi network"/>
    <property type="evidence" value="ECO:0007669"/>
    <property type="project" value="TreeGrafter"/>
</dbReference>
<dbReference type="AlphaFoldDB" id="A0AAW0VP50"/>
<sequence>VSLVRWTECVGLPLVHRDLTTLTLRTPAGKSLTYTVLQIFPFTSETKRMGIIVKEESTGEIVLYMKGADTVMSSMVEYNDWLEEECINLAQKGLRTLVVARKVLTAEQYTHFEQRYTAAKLSVTERGSRVAAVVESLECDLELLCLTGVEDKLQTNVKQTLELLRNAGIK</sequence>
<gene>
    <name evidence="1" type="ORF">OTU49_014546</name>
</gene>
<accession>A0AAW0VP50</accession>
<dbReference type="Pfam" id="PF13246">
    <property type="entry name" value="Cation_ATPase"/>
    <property type="match status" value="1"/>
</dbReference>
<dbReference type="GO" id="GO:0000166">
    <property type="term" value="F:nucleotide binding"/>
    <property type="evidence" value="ECO:0007669"/>
    <property type="project" value="InterPro"/>
</dbReference>
<dbReference type="Proteomes" id="UP001445076">
    <property type="component" value="Unassembled WGS sequence"/>
</dbReference>
<dbReference type="SUPFAM" id="SSF81660">
    <property type="entry name" value="Metal cation-transporting ATPase, ATP-binding domain N"/>
    <property type="match status" value="1"/>
</dbReference>
<proteinExistence type="predicted"/>
<evidence type="ECO:0000313" key="1">
    <source>
        <dbReference type="EMBL" id="KAK8718683.1"/>
    </source>
</evidence>
<dbReference type="GO" id="GO:0045332">
    <property type="term" value="P:phospholipid translocation"/>
    <property type="evidence" value="ECO:0007669"/>
    <property type="project" value="TreeGrafter"/>
</dbReference>
<protein>
    <submittedName>
        <fullName evidence="1">Uncharacterized protein</fullName>
    </submittedName>
</protein>